<dbReference type="RefSeq" id="WP_005022325.1">
    <property type="nucleotide sequence ID" value="NZ_DS990444.1"/>
</dbReference>
<evidence type="ECO:0000256" key="3">
    <source>
        <dbReference type="ARBA" id="ARBA00022989"/>
    </source>
</evidence>
<dbReference type="HOGENOM" id="CLU_1790955_0_0_7"/>
<keyword evidence="2 5" id="KW-0812">Transmembrane</keyword>
<dbReference type="GO" id="GO:0016020">
    <property type="term" value="C:membrane"/>
    <property type="evidence" value="ECO:0007669"/>
    <property type="project" value="UniProtKB-SubCell"/>
</dbReference>
<keyword evidence="4 5" id="KW-0472">Membrane</keyword>
<dbReference type="InterPro" id="IPR029095">
    <property type="entry name" value="NarX-like_N"/>
</dbReference>
<evidence type="ECO:0000256" key="4">
    <source>
        <dbReference type="ARBA" id="ARBA00023136"/>
    </source>
</evidence>
<name>C5F0P4_9HELI</name>
<keyword evidence="3 5" id="KW-1133">Transmembrane helix</keyword>
<feature type="non-terminal residue" evidence="7">
    <location>
        <position position="145"/>
    </location>
</feature>
<evidence type="ECO:0000256" key="1">
    <source>
        <dbReference type="ARBA" id="ARBA00004141"/>
    </source>
</evidence>
<dbReference type="eggNOG" id="COG1196">
    <property type="taxonomic scope" value="Bacteria"/>
</dbReference>
<feature type="transmembrane region" description="Helical" evidence="5">
    <location>
        <begin position="6"/>
        <end position="29"/>
    </location>
</feature>
<dbReference type="EMBL" id="DS990444">
    <property type="protein sequence ID" value="EEQ63798.1"/>
    <property type="molecule type" value="Genomic_DNA"/>
</dbReference>
<feature type="domain" description="NarX-like N-terminal" evidence="6">
    <location>
        <begin position="31"/>
        <end position="120"/>
    </location>
</feature>
<dbReference type="AlphaFoldDB" id="C5F0P4"/>
<accession>C5F0P4</accession>
<reference evidence="8" key="1">
    <citation type="journal article" date="2014" name="Genome Announc.">
        <title>Draft genome sequences of six enterohepatic helicobacter species isolated from humans and one from rhesus macaques.</title>
        <authorList>
            <person name="Shen Z."/>
            <person name="Sheh A."/>
            <person name="Young S.K."/>
            <person name="Abouelliel A."/>
            <person name="Ward D.V."/>
            <person name="Earl A.M."/>
            <person name="Fox J.G."/>
        </authorList>
    </citation>
    <scope>NUCLEOTIDE SEQUENCE [LARGE SCALE GENOMIC DNA]</scope>
    <source>
        <strain evidence="8">MIT 98-5489</strain>
    </source>
</reference>
<evidence type="ECO:0000256" key="5">
    <source>
        <dbReference type="SAM" id="Phobius"/>
    </source>
</evidence>
<keyword evidence="8" id="KW-1185">Reference proteome</keyword>
<evidence type="ECO:0000256" key="2">
    <source>
        <dbReference type="ARBA" id="ARBA00022692"/>
    </source>
</evidence>
<organism evidence="7 8">
    <name type="scientific">Helicobacter pullorum MIT 98-5489</name>
    <dbReference type="NCBI Taxonomy" id="537972"/>
    <lineage>
        <taxon>Bacteria</taxon>
        <taxon>Pseudomonadati</taxon>
        <taxon>Campylobacterota</taxon>
        <taxon>Epsilonproteobacteria</taxon>
        <taxon>Campylobacterales</taxon>
        <taxon>Helicobacteraceae</taxon>
        <taxon>Helicobacter</taxon>
    </lineage>
</organism>
<dbReference type="Gene3D" id="1.20.120.960">
    <property type="entry name" value="Histidine kinase NarX, sensor domain"/>
    <property type="match status" value="1"/>
</dbReference>
<sequence length="145" mass="16799">MTKIVTRLIVIGILTTLCIGVMIGSVILINQRSIQDGYLINIAGKERMLTQKITKEVFIINSQNQQNFDELNLAIKEFEENLHTLRYGNQKKNINPPSNSIIIKQLALIEKQWLEFKKVVQDFKEVSYKFCKNKLFLDENNSIIL</sequence>
<comment type="subcellular location">
    <subcellularLocation>
        <location evidence="1">Membrane</location>
        <topology evidence="1">Multi-pass membrane protein</topology>
    </subcellularLocation>
</comment>
<proteinExistence type="predicted"/>
<gene>
    <name evidence="7" type="ORF">HPMG_01255</name>
</gene>
<evidence type="ECO:0000313" key="8">
    <source>
        <dbReference type="Proteomes" id="UP000003953"/>
    </source>
</evidence>
<evidence type="ECO:0000313" key="7">
    <source>
        <dbReference type="EMBL" id="EEQ63798.1"/>
    </source>
</evidence>
<dbReference type="Proteomes" id="UP000003953">
    <property type="component" value="Unassembled WGS sequence"/>
</dbReference>
<evidence type="ECO:0000259" key="6">
    <source>
        <dbReference type="Pfam" id="PF13675"/>
    </source>
</evidence>
<dbReference type="InterPro" id="IPR042295">
    <property type="entry name" value="NarX-like_N_sf"/>
</dbReference>
<dbReference type="Pfam" id="PF13675">
    <property type="entry name" value="PilJ"/>
    <property type="match status" value="1"/>
</dbReference>
<protein>
    <recommendedName>
        <fullName evidence="6">NarX-like N-terminal domain-containing protein</fullName>
    </recommendedName>
</protein>